<dbReference type="InterPro" id="IPR007214">
    <property type="entry name" value="YbaK/aa-tRNA-synth-assoc-dom"/>
</dbReference>
<evidence type="ECO:0000259" key="1">
    <source>
        <dbReference type="Pfam" id="PF04073"/>
    </source>
</evidence>
<evidence type="ECO:0000313" key="2">
    <source>
        <dbReference type="EMBL" id="CDF84112.1"/>
    </source>
</evidence>
<dbReference type="SUPFAM" id="SSF55826">
    <property type="entry name" value="YbaK/ProRS associated domain"/>
    <property type="match status" value="1"/>
</dbReference>
<dbReference type="EMBL" id="HG322950">
    <property type="protein sequence ID" value="CDF84112.1"/>
    <property type="molecule type" value="Genomic_DNA"/>
</dbReference>
<name>A0A024HI05_PSEKB</name>
<protein>
    <recommendedName>
        <fullName evidence="1">YbaK/aminoacyl-tRNA synthetase-associated domain-containing protein</fullName>
    </recommendedName>
</protein>
<reference evidence="2 3" key="1">
    <citation type="submission" date="2013-03" db="EMBL/GenBank/DDBJ databases">
        <authorList>
            <person name="Linke B."/>
        </authorList>
    </citation>
    <scope>NUCLEOTIDE SEQUENCE [LARGE SCALE GENOMIC DNA]</scope>
    <source>
        <strain evidence="2 3">B13</strain>
    </source>
</reference>
<dbReference type="OrthoDB" id="9786549at2"/>
<dbReference type="STRING" id="1301098.PKB_2765"/>
<dbReference type="KEGG" id="pkc:PKB_2765"/>
<reference evidence="2 3" key="2">
    <citation type="submission" date="2014-05" db="EMBL/GenBank/DDBJ databases">
        <title>Genome sequence of the 3-chlorobenzoate degrading bacterium Pseudomonas knackmussii B13 shows multiple evidence for horizontal gene transfer.</title>
        <authorList>
            <person name="Miyazaki R."/>
            <person name="Bertelli C."/>
            <person name="Falquet L."/>
            <person name="Robinson-Rechavi M."/>
            <person name="Gharib W."/>
            <person name="Roy S."/>
            <person name="Van der Meer J.R."/>
        </authorList>
    </citation>
    <scope>NUCLEOTIDE SEQUENCE [LARGE SCALE GENOMIC DNA]</scope>
    <source>
        <strain evidence="2 3">B13</strain>
    </source>
</reference>
<dbReference type="Gene3D" id="3.90.960.10">
    <property type="entry name" value="YbaK/aminoacyl-tRNA synthetase-associated domain"/>
    <property type="match status" value="1"/>
</dbReference>
<dbReference type="InterPro" id="IPR036754">
    <property type="entry name" value="YbaK/aa-tRNA-synt-asso_dom_sf"/>
</dbReference>
<dbReference type="CDD" id="cd04332">
    <property type="entry name" value="YbaK_like"/>
    <property type="match status" value="1"/>
</dbReference>
<accession>A0A024HI05</accession>
<dbReference type="PATRIC" id="fig|1301098.3.peg.2778"/>
<keyword evidence="3" id="KW-1185">Reference proteome</keyword>
<dbReference type="eggNOG" id="COG2606">
    <property type="taxonomic scope" value="Bacteria"/>
</dbReference>
<dbReference type="RefSeq" id="WP_043252488.1">
    <property type="nucleotide sequence ID" value="NZ_HG322950.1"/>
</dbReference>
<dbReference type="Proteomes" id="UP000025241">
    <property type="component" value="Chromosome I"/>
</dbReference>
<gene>
    <name evidence="2" type="ORF">PKB_2765</name>
</gene>
<dbReference type="GO" id="GO:0002161">
    <property type="term" value="F:aminoacyl-tRNA deacylase activity"/>
    <property type="evidence" value="ECO:0007669"/>
    <property type="project" value="InterPro"/>
</dbReference>
<sequence length="155" mass="17472">MSMANRLQSCLTQHASRYELLPHSLTMTTREAARRAGVPPQQMAKPVILDDFQGHWLMAVIPATRQVDLQKVHKLTRRNWRLAREGDFAARFDDCAPGAIPPVGNVFGLETLIDQSLGEQPDIYFEAGDHTALVHMSGRQYLDLMPEAKQGRFCE</sequence>
<feature type="domain" description="YbaK/aminoacyl-tRNA synthetase-associated" evidence="1">
    <location>
        <begin position="23"/>
        <end position="144"/>
    </location>
</feature>
<dbReference type="AlphaFoldDB" id="A0A024HI05"/>
<dbReference type="Pfam" id="PF04073">
    <property type="entry name" value="tRNA_edit"/>
    <property type="match status" value="1"/>
</dbReference>
<proteinExistence type="predicted"/>
<dbReference type="HOGENOM" id="CLU_094875_2_1_6"/>
<evidence type="ECO:0000313" key="3">
    <source>
        <dbReference type="Proteomes" id="UP000025241"/>
    </source>
</evidence>
<organism evidence="2 3">
    <name type="scientific">Pseudomonas knackmussii (strain DSM 6978 / CCUG 54928 / LMG 23759 / B13)</name>
    <dbReference type="NCBI Taxonomy" id="1301098"/>
    <lineage>
        <taxon>Bacteria</taxon>
        <taxon>Pseudomonadati</taxon>
        <taxon>Pseudomonadota</taxon>
        <taxon>Gammaproteobacteria</taxon>
        <taxon>Pseudomonadales</taxon>
        <taxon>Pseudomonadaceae</taxon>
        <taxon>Pseudomonas</taxon>
    </lineage>
</organism>